<evidence type="ECO:0000313" key="2">
    <source>
        <dbReference type="EMBL" id="PCC49182.1"/>
    </source>
</evidence>
<gene>
    <name evidence="2" type="ORF">CIK62_13840</name>
</gene>
<feature type="compositionally biased region" description="Polar residues" evidence="1">
    <location>
        <begin position="128"/>
        <end position="138"/>
    </location>
</feature>
<reference evidence="2 3" key="1">
    <citation type="journal article" date="2017" name="Elife">
        <title>Extensive horizontal gene transfer in cheese-associated bacteria.</title>
        <authorList>
            <person name="Bonham K.S."/>
            <person name="Wolfe B.E."/>
            <person name="Dutton R.J."/>
        </authorList>
    </citation>
    <scope>NUCLEOTIDE SEQUENCE [LARGE SCALE GENOMIC DNA]</scope>
    <source>
        <strain evidence="2 3">900_6</strain>
    </source>
</reference>
<dbReference type="Proteomes" id="UP000217720">
    <property type="component" value="Unassembled WGS sequence"/>
</dbReference>
<comment type="caution">
    <text evidence="2">The sequence shown here is derived from an EMBL/GenBank/DDBJ whole genome shotgun (WGS) entry which is preliminary data.</text>
</comment>
<protein>
    <submittedName>
        <fullName evidence="2">Uncharacterized protein</fullName>
    </submittedName>
</protein>
<accession>A0A2A3ZAZ8</accession>
<feature type="region of interest" description="Disordered" evidence="1">
    <location>
        <begin position="25"/>
        <end position="138"/>
    </location>
</feature>
<feature type="compositionally biased region" description="Basic and acidic residues" evidence="1">
    <location>
        <begin position="25"/>
        <end position="43"/>
    </location>
</feature>
<evidence type="ECO:0000313" key="3">
    <source>
        <dbReference type="Proteomes" id="UP000217720"/>
    </source>
</evidence>
<dbReference type="EMBL" id="NRGO01000016">
    <property type="protein sequence ID" value="PCC49182.1"/>
    <property type="molecule type" value="Genomic_DNA"/>
</dbReference>
<sequence length="138" mass="14962">MQVLGLWGLVSLALVFLIDSIKPPRTEHDFGNLHLEREREQKKQARKQAKALEGPKSAQGSESSTGPAPSEGSESSQFGQSGQTVQSTIVEDDPNDYHRLSSRPTMAPTAGDGMSNRPAEAADRSESSDQQEWIPSTV</sequence>
<dbReference type="AlphaFoldDB" id="A0A2A3ZAZ8"/>
<name>A0A2A3ZAZ8_BREAU</name>
<proteinExistence type="predicted"/>
<feature type="compositionally biased region" description="Polar residues" evidence="1">
    <location>
        <begin position="58"/>
        <end position="67"/>
    </location>
</feature>
<feature type="compositionally biased region" description="Low complexity" evidence="1">
    <location>
        <begin position="70"/>
        <end position="83"/>
    </location>
</feature>
<evidence type="ECO:0000256" key="1">
    <source>
        <dbReference type="SAM" id="MobiDB-lite"/>
    </source>
</evidence>
<organism evidence="2 3">
    <name type="scientific">Brevibacterium aurantiacum</name>
    <dbReference type="NCBI Taxonomy" id="273384"/>
    <lineage>
        <taxon>Bacteria</taxon>
        <taxon>Bacillati</taxon>
        <taxon>Actinomycetota</taxon>
        <taxon>Actinomycetes</taxon>
        <taxon>Micrococcales</taxon>
        <taxon>Brevibacteriaceae</taxon>
        <taxon>Brevibacterium</taxon>
    </lineage>
</organism>